<dbReference type="InterPro" id="IPR018490">
    <property type="entry name" value="cNMP-bd_dom_sf"/>
</dbReference>
<dbReference type="InterPro" id="IPR000595">
    <property type="entry name" value="cNMP-bd_dom"/>
</dbReference>
<dbReference type="OrthoDB" id="3525895at2"/>
<gene>
    <name evidence="6" type="ORF">DLJ53_06160</name>
</gene>
<accession>A0A8B2NYX8</accession>
<evidence type="ECO:0000256" key="3">
    <source>
        <dbReference type="ARBA" id="ARBA00023163"/>
    </source>
</evidence>
<organism evidence="6 7">
    <name type="scientific">Acuticoccus sediminis</name>
    <dbReference type="NCBI Taxonomy" id="2184697"/>
    <lineage>
        <taxon>Bacteria</taxon>
        <taxon>Pseudomonadati</taxon>
        <taxon>Pseudomonadota</taxon>
        <taxon>Alphaproteobacteria</taxon>
        <taxon>Hyphomicrobiales</taxon>
        <taxon>Amorphaceae</taxon>
        <taxon>Acuticoccus</taxon>
    </lineage>
</organism>
<dbReference type="Pfam" id="PF13545">
    <property type="entry name" value="HTH_Crp_2"/>
    <property type="match status" value="1"/>
</dbReference>
<dbReference type="InterPro" id="IPR036388">
    <property type="entry name" value="WH-like_DNA-bd_sf"/>
</dbReference>
<dbReference type="AlphaFoldDB" id="A0A8B2NYX8"/>
<dbReference type="InterPro" id="IPR018488">
    <property type="entry name" value="cNMP-bd_CS"/>
</dbReference>
<name>A0A8B2NYX8_9HYPH</name>
<comment type="caution">
    <text evidence="6">The sequence shown here is derived from an EMBL/GenBank/DDBJ whole genome shotgun (WGS) entry which is preliminary data.</text>
</comment>
<proteinExistence type="predicted"/>
<dbReference type="Pfam" id="PF00027">
    <property type="entry name" value="cNMP_binding"/>
    <property type="match status" value="1"/>
</dbReference>
<dbReference type="GO" id="GO:0005829">
    <property type="term" value="C:cytosol"/>
    <property type="evidence" value="ECO:0007669"/>
    <property type="project" value="TreeGrafter"/>
</dbReference>
<dbReference type="PRINTS" id="PR00103">
    <property type="entry name" value="CAMPKINASE"/>
</dbReference>
<sequence>MRVNPQVLSQSVALDGLPEELAEELTKVARTRPVKSGQSVFEAGDPGDGFYALLEGSLRVILRGEEHEQVLALLSPGAIFGEMSLFDGEPRSASVVAAKPSRVAFFDKSAVYRFADDHPAVYRHMLAIVGKRLRASNASLAARSLLPLSGRVAQTLLHLADLFGKDVGQGRTLVHHKISQADLAAMVGAARENVSRVLNDWKREGHISRISGYYCIEEASVLRALATI</sequence>
<dbReference type="InterPro" id="IPR036390">
    <property type="entry name" value="WH_DNA-bd_sf"/>
</dbReference>
<dbReference type="InterPro" id="IPR014710">
    <property type="entry name" value="RmlC-like_jellyroll"/>
</dbReference>
<feature type="domain" description="Cyclic nucleotide-binding" evidence="4">
    <location>
        <begin position="13"/>
        <end position="132"/>
    </location>
</feature>
<dbReference type="SMART" id="SM00419">
    <property type="entry name" value="HTH_CRP"/>
    <property type="match status" value="1"/>
</dbReference>
<dbReference type="Gene3D" id="1.10.10.10">
    <property type="entry name" value="Winged helix-like DNA-binding domain superfamily/Winged helix DNA-binding domain"/>
    <property type="match status" value="1"/>
</dbReference>
<dbReference type="SUPFAM" id="SSF51206">
    <property type="entry name" value="cAMP-binding domain-like"/>
    <property type="match status" value="1"/>
</dbReference>
<evidence type="ECO:0000259" key="4">
    <source>
        <dbReference type="PROSITE" id="PS50042"/>
    </source>
</evidence>
<dbReference type="RefSeq" id="WP_111343198.1">
    <property type="nucleotide sequence ID" value="NZ_JAIWKD010000001.1"/>
</dbReference>
<dbReference type="Gene3D" id="2.60.120.10">
    <property type="entry name" value="Jelly Rolls"/>
    <property type="match status" value="1"/>
</dbReference>
<feature type="domain" description="HTH crp-type" evidence="5">
    <location>
        <begin position="146"/>
        <end position="220"/>
    </location>
</feature>
<dbReference type="PANTHER" id="PTHR24567:SF74">
    <property type="entry name" value="HTH-TYPE TRANSCRIPTIONAL REGULATOR ARCR"/>
    <property type="match status" value="1"/>
</dbReference>
<dbReference type="GO" id="GO:0003700">
    <property type="term" value="F:DNA-binding transcription factor activity"/>
    <property type="evidence" value="ECO:0007669"/>
    <property type="project" value="TreeGrafter"/>
</dbReference>
<protein>
    <submittedName>
        <fullName evidence="6">Cyclic nucleotide-binding protein</fullName>
    </submittedName>
</protein>
<dbReference type="SUPFAM" id="SSF46785">
    <property type="entry name" value="Winged helix' DNA-binding domain"/>
    <property type="match status" value="1"/>
</dbReference>
<dbReference type="Proteomes" id="UP000249590">
    <property type="component" value="Unassembled WGS sequence"/>
</dbReference>
<reference evidence="6 7" key="1">
    <citation type="submission" date="2018-05" db="EMBL/GenBank/DDBJ databases">
        <title>Acuticoccus sediminis sp. nov., isolated from deep-sea sediment of Indian Ocean.</title>
        <authorList>
            <person name="Liu X."/>
            <person name="Lai Q."/>
            <person name="Du Y."/>
            <person name="Sun F."/>
            <person name="Zhang X."/>
            <person name="Wang S."/>
            <person name="Shao Z."/>
        </authorList>
    </citation>
    <scope>NUCLEOTIDE SEQUENCE [LARGE SCALE GENOMIC DNA]</scope>
    <source>
        <strain evidence="6 7">PTG4-2</strain>
    </source>
</reference>
<dbReference type="CDD" id="cd00038">
    <property type="entry name" value="CAP_ED"/>
    <property type="match status" value="1"/>
</dbReference>
<dbReference type="EMBL" id="QHHQ01000001">
    <property type="protein sequence ID" value="RAI04041.1"/>
    <property type="molecule type" value="Genomic_DNA"/>
</dbReference>
<dbReference type="PROSITE" id="PS00889">
    <property type="entry name" value="CNMP_BINDING_2"/>
    <property type="match status" value="1"/>
</dbReference>
<keyword evidence="3" id="KW-0804">Transcription</keyword>
<dbReference type="PROSITE" id="PS51063">
    <property type="entry name" value="HTH_CRP_2"/>
    <property type="match status" value="1"/>
</dbReference>
<dbReference type="PROSITE" id="PS50042">
    <property type="entry name" value="CNMP_BINDING_3"/>
    <property type="match status" value="1"/>
</dbReference>
<evidence type="ECO:0000256" key="2">
    <source>
        <dbReference type="ARBA" id="ARBA00023125"/>
    </source>
</evidence>
<keyword evidence="1" id="KW-0805">Transcription regulation</keyword>
<dbReference type="PANTHER" id="PTHR24567">
    <property type="entry name" value="CRP FAMILY TRANSCRIPTIONAL REGULATORY PROTEIN"/>
    <property type="match status" value="1"/>
</dbReference>
<evidence type="ECO:0000256" key="1">
    <source>
        <dbReference type="ARBA" id="ARBA00023015"/>
    </source>
</evidence>
<dbReference type="InterPro" id="IPR012318">
    <property type="entry name" value="HTH_CRP"/>
</dbReference>
<dbReference type="GO" id="GO:0003677">
    <property type="term" value="F:DNA binding"/>
    <property type="evidence" value="ECO:0007669"/>
    <property type="project" value="UniProtKB-KW"/>
</dbReference>
<evidence type="ECO:0000313" key="6">
    <source>
        <dbReference type="EMBL" id="RAI04041.1"/>
    </source>
</evidence>
<evidence type="ECO:0000259" key="5">
    <source>
        <dbReference type="PROSITE" id="PS51063"/>
    </source>
</evidence>
<keyword evidence="7" id="KW-1185">Reference proteome</keyword>
<evidence type="ECO:0000313" key="7">
    <source>
        <dbReference type="Proteomes" id="UP000249590"/>
    </source>
</evidence>
<dbReference type="InterPro" id="IPR050397">
    <property type="entry name" value="Env_Response_Regulators"/>
</dbReference>
<dbReference type="SMART" id="SM00100">
    <property type="entry name" value="cNMP"/>
    <property type="match status" value="1"/>
</dbReference>
<keyword evidence="2" id="KW-0238">DNA-binding</keyword>